<feature type="compositionally biased region" description="Pro residues" evidence="7">
    <location>
        <begin position="71"/>
        <end position="82"/>
    </location>
</feature>
<dbReference type="RefSeq" id="WP_134555991.1">
    <property type="nucleotide sequence ID" value="NZ_SOHK01000015.1"/>
</dbReference>
<evidence type="ECO:0000256" key="3">
    <source>
        <dbReference type="ARBA" id="ARBA00022679"/>
    </source>
</evidence>
<dbReference type="PANTHER" id="PTHR12001:SF85">
    <property type="entry name" value="SHORT CHAIN ISOPRENYL DIPHOSPHATE SYNTHASE"/>
    <property type="match status" value="1"/>
</dbReference>
<dbReference type="SUPFAM" id="SSF48576">
    <property type="entry name" value="Terpenoid synthases"/>
    <property type="match status" value="1"/>
</dbReference>
<keyword evidence="9" id="KW-1185">Reference proteome</keyword>
<reference evidence="8 9" key="1">
    <citation type="submission" date="2019-03" db="EMBL/GenBank/DDBJ databases">
        <title>Genomics of glacier-inhabiting Cryobacterium strains.</title>
        <authorList>
            <person name="Liu Q."/>
            <person name="Xin Y.-H."/>
        </authorList>
    </citation>
    <scope>NUCLEOTIDE SEQUENCE [LARGE SCALE GENOMIC DNA]</scope>
    <source>
        <strain evidence="8 9">Sr36</strain>
    </source>
</reference>
<dbReference type="GO" id="GO:0008299">
    <property type="term" value="P:isoprenoid biosynthetic process"/>
    <property type="evidence" value="ECO:0007669"/>
    <property type="project" value="InterPro"/>
</dbReference>
<dbReference type="GO" id="GO:0004659">
    <property type="term" value="F:prenyltransferase activity"/>
    <property type="evidence" value="ECO:0007669"/>
    <property type="project" value="InterPro"/>
</dbReference>
<keyword evidence="5" id="KW-0460">Magnesium</keyword>
<name>A0A4R9ALK1_9MICO</name>
<protein>
    <submittedName>
        <fullName evidence="8">Polyprenyl synthetase family protein</fullName>
    </submittedName>
</protein>
<evidence type="ECO:0000256" key="1">
    <source>
        <dbReference type="ARBA" id="ARBA00001946"/>
    </source>
</evidence>
<evidence type="ECO:0000256" key="6">
    <source>
        <dbReference type="RuleBase" id="RU004466"/>
    </source>
</evidence>
<dbReference type="EMBL" id="SOHK01000015">
    <property type="protein sequence ID" value="TFD65237.1"/>
    <property type="molecule type" value="Genomic_DNA"/>
</dbReference>
<keyword evidence="3 6" id="KW-0808">Transferase</keyword>
<sequence>MPQSKRLVELVQSRIDEYLLSREPIVTLISSDLTPLIDYSRQFLSGGKRFRAQFCYWGALSVLSPDSGPESGPPEAPEPVIAPPGEGAASAAVAPTPVGLAAIVSAAGALEIFHAAALVHDDIIDNSDTRRGTSSAHKLFESLHQREGWAGDPVSFGRASAILLGDLLLGWSDELLDEGLYEIPDRAAARRARLEFNHMRTEVTAGQYLDILEERAWLAQPEAELLDRALRVIVFKSAKYSVQAPLVIGAALAGASTAQLGSLRAFGLPLGMAFQLRDDLLGVFGDAAVTGKPSGDDLTEGKRTVLIALARERLNQTDRASLDAQLGDPTLDAGQIHAMQQLISASGAVERVEALIESQVAVALAALQTAPIGVAARQKLLDLTDRATRRAF</sequence>
<proteinExistence type="inferred from homology"/>
<evidence type="ECO:0000313" key="9">
    <source>
        <dbReference type="Proteomes" id="UP000298154"/>
    </source>
</evidence>
<dbReference type="PROSITE" id="PS00444">
    <property type="entry name" value="POLYPRENYL_SYNTHASE_2"/>
    <property type="match status" value="1"/>
</dbReference>
<evidence type="ECO:0000256" key="7">
    <source>
        <dbReference type="SAM" id="MobiDB-lite"/>
    </source>
</evidence>
<dbReference type="Proteomes" id="UP000298154">
    <property type="component" value="Unassembled WGS sequence"/>
</dbReference>
<dbReference type="CDD" id="cd00685">
    <property type="entry name" value="Trans_IPPS_HT"/>
    <property type="match status" value="1"/>
</dbReference>
<comment type="cofactor">
    <cofactor evidence="1">
        <name>Mg(2+)</name>
        <dbReference type="ChEBI" id="CHEBI:18420"/>
    </cofactor>
</comment>
<dbReference type="AlphaFoldDB" id="A0A4R9ALK1"/>
<organism evidence="8 9">
    <name type="scientific">Cryobacterium ruanii</name>
    <dbReference type="NCBI Taxonomy" id="1259197"/>
    <lineage>
        <taxon>Bacteria</taxon>
        <taxon>Bacillati</taxon>
        <taxon>Actinomycetota</taxon>
        <taxon>Actinomycetes</taxon>
        <taxon>Micrococcales</taxon>
        <taxon>Microbacteriaceae</taxon>
        <taxon>Cryobacterium</taxon>
    </lineage>
</organism>
<keyword evidence="4" id="KW-0479">Metal-binding</keyword>
<dbReference type="PROSITE" id="PS00723">
    <property type="entry name" value="POLYPRENYL_SYNTHASE_1"/>
    <property type="match status" value="1"/>
</dbReference>
<dbReference type="InterPro" id="IPR033749">
    <property type="entry name" value="Polyprenyl_synt_CS"/>
</dbReference>
<accession>A0A4R9ALK1</accession>
<dbReference type="Pfam" id="PF00348">
    <property type="entry name" value="polyprenyl_synt"/>
    <property type="match status" value="1"/>
</dbReference>
<dbReference type="Gene3D" id="1.10.600.10">
    <property type="entry name" value="Farnesyl Diphosphate Synthase"/>
    <property type="match status" value="1"/>
</dbReference>
<comment type="caution">
    <text evidence="8">The sequence shown here is derived from an EMBL/GenBank/DDBJ whole genome shotgun (WGS) entry which is preliminary data.</text>
</comment>
<dbReference type="SFLD" id="SFLDS00005">
    <property type="entry name" value="Isoprenoid_Synthase_Type_I"/>
    <property type="match status" value="1"/>
</dbReference>
<dbReference type="InterPro" id="IPR008949">
    <property type="entry name" value="Isoprenoid_synthase_dom_sf"/>
</dbReference>
<feature type="region of interest" description="Disordered" evidence="7">
    <location>
        <begin position="66"/>
        <end position="88"/>
    </location>
</feature>
<dbReference type="OrthoDB" id="4497239at2"/>
<evidence type="ECO:0000313" key="8">
    <source>
        <dbReference type="EMBL" id="TFD65237.1"/>
    </source>
</evidence>
<evidence type="ECO:0000256" key="2">
    <source>
        <dbReference type="ARBA" id="ARBA00006706"/>
    </source>
</evidence>
<dbReference type="GO" id="GO:0046872">
    <property type="term" value="F:metal ion binding"/>
    <property type="evidence" value="ECO:0007669"/>
    <property type="project" value="UniProtKB-KW"/>
</dbReference>
<evidence type="ECO:0000256" key="4">
    <source>
        <dbReference type="ARBA" id="ARBA00022723"/>
    </source>
</evidence>
<dbReference type="PANTHER" id="PTHR12001">
    <property type="entry name" value="GERANYLGERANYL PYROPHOSPHATE SYNTHASE"/>
    <property type="match status" value="1"/>
</dbReference>
<gene>
    <name evidence="8" type="ORF">E3T47_10370</name>
</gene>
<comment type="similarity">
    <text evidence="2 6">Belongs to the FPP/GGPP synthase family.</text>
</comment>
<evidence type="ECO:0000256" key="5">
    <source>
        <dbReference type="ARBA" id="ARBA00022842"/>
    </source>
</evidence>
<dbReference type="InterPro" id="IPR000092">
    <property type="entry name" value="Polyprenyl_synt"/>
</dbReference>